<dbReference type="PROSITE" id="PS51352">
    <property type="entry name" value="THIOREDOXIN_2"/>
    <property type="match status" value="1"/>
</dbReference>
<name>A0A2I7N5T8_9NEIS</name>
<evidence type="ECO:0000256" key="4">
    <source>
        <dbReference type="ARBA" id="ARBA00022559"/>
    </source>
</evidence>
<dbReference type="GO" id="GO:0008379">
    <property type="term" value="F:thioredoxin peroxidase activity"/>
    <property type="evidence" value="ECO:0007669"/>
    <property type="project" value="TreeGrafter"/>
</dbReference>
<evidence type="ECO:0000256" key="7">
    <source>
        <dbReference type="ARBA" id="ARBA00023157"/>
    </source>
</evidence>
<evidence type="ECO:0000256" key="3">
    <source>
        <dbReference type="ARBA" id="ARBA00013017"/>
    </source>
</evidence>
<dbReference type="InterPro" id="IPR050924">
    <property type="entry name" value="Peroxiredoxin_BCP/PrxQ"/>
</dbReference>
<proteinExistence type="inferred from homology"/>
<evidence type="ECO:0000256" key="13">
    <source>
        <dbReference type="PIRSR" id="PIRSR000239-1"/>
    </source>
</evidence>
<reference evidence="16" key="1">
    <citation type="submission" date="2017-11" db="EMBL/GenBank/DDBJ databases">
        <authorList>
            <person name="Chan K.G."/>
            <person name="Lee L.S."/>
        </authorList>
    </citation>
    <scope>NUCLEOTIDE SEQUENCE [LARGE SCALE GENOMIC DNA]</scope>
    <source>
        <strain evidence="16">DSM 100970</strain>
    </source>
</reference>
<evidence type="ECO:0000256" key="10">
    <source>
        <dbReference type="ARBA" id="ARBA00038489"/>
    </source>
</evidence>
<keyword evidence="6" id="KW-0560">Oxidoreductase</keyword>
<dbReference type="InterPro" id="IPR013766">
    <property type="entry name" value="Thioredoxin_domain"/>
</dbReference>
<comment type="similarity">
    <text evidence="10">Belongs to the peroxiredoxin family. BCP/PrxQ subfamily.</text>
</comment>
<dbReference type="InterPro" id="IPR036249">
    <property type="entry name" value="Thioredoxin-like_sf"/>
</dbReference>
<keyword evidence="16" id="KW-1185">Reference proteome</keyword>
<protein>
    <recommendedName>
        <fullName evidence="3">thioredoxin-dependent peroxiredoxin</fullName>
        <ecNumber evidence="3">1.11.1.24</ecNumber>
    </recommendedName>
    <alternativeName>
        <fullName evidence="9">Thioredoxin peroxidase</fullName>
    </alternativeName>
    <alternativeName>
        <fullName evidence="11">Thioredoxin-dependent peroxiredoxin Bcp</fullName>
    </alternativeName>
</protein>
<dbReference type="RefSeq" id="WP_102951130.1">
    <property type="nucleotide sequence ID" value="NZ_CP024847.1"/>
</dbReference>
<dbReference type="OrthoDB" id="9812811at2"/>
<evidence type="ECO:0000256" key="9">
    <source>
        <dbReference type="ARBA" id="ARBA00032824"/>
    </source>
</evidence>
<comment type="subunit">
    <text evidence="2">Monomer.</text>
</comment>
<evidence type="ECO:0000256" key="5">
    <source>
        <dbReference type="ARBA" id="ARBA00022862"/>
    </source>
</evidence>
<dbReference type="Pfam" id="PF00578">
    <property type="entry name" value="AhpC-TSA"/>
    <property type="match status" value="1"/>
</dbReference>
<accession>A0A2I7N5T8</accession>
<feature type="active site" description="Cysteine sulfenic acid (-SOH) intermediate; for peroxidase activity" evidence="13">
    <location>
        <position position="35"/>
    </location>
</feature>
<dbReference type="Proteomes" id="UP000236655">
    <property type="component" value="Chromosome"/>
</dbReference>
<dbReference type="Gene3D" id="3.40.30.10">
    <property type="entry name" value="Glutaredoxin"/>
    <property type="match status" value="1"/>
</dbReference>
<dbReference type="KEGG" id="nba:CUN60_05820"/>
<evidence type="ECO:0000256" key="11">
    <source>
        <dbReference type="ARBA" id="ARBA00042639"/>
    </source>
</evidence>
<dbReference type="AlphaFoldDB" id="A0A2I7N5T8"/>
<sequence>MDFSLPITSGGEFKLSELTKPLVLFFYPRDNTPGCTVENQDFSRLYPEFIKAGYEVLGISRDKHITHCNFQKKHALTHQLLADPEETVCNLFNVMKDKTMYGKPVRGIERSTFILDKEKNIIKEWRKVTVDNHAEEVLEFIKSLG</sequence>
<dbReference type="InterPro" id="IPR000866">
    <property type="entry name" value="AhpC/TSA"/>
</dbReference>
<evidence type="ECO:0000256" key="2">
    <source>
        <dbReference type="ARBA" id="ARBA00011245"/>
    </source>
</evidence>
<dbReference type="PANTHER" id="PTHR42801:SF4">
    <property type="entry name" value="AHPC_TSA FAMILY PROTEIN"/>
    <property type="match status" value="1"/>
</dbReference>
<gene>
    <name evidence="15" type="ORF">CUN60_05820</name>
</gene>
<keyword evidence="7" id="KW-1015">Disulfide bond</keyword>
<dbReference type="PANTHER" id="PTHR42801">
    <property type="entry name" value="THIOREDOXIN-DEPENDENT PEROXIDE REDUCTASE"/>
    <property type="match status" value="1"/>
</dbReference>
<evidence type="ECO:0000259" key="14">
    <source>
        <dbReference type="PROSITE" id="PS51352"/>
    </source>
</evidence>
<evidence type="ECO:0000256" key="12">
    <source>
        <dbReference type="ARBA" id="ARBA00049091"/>
    </source>
</evidence>
<keyword evidence="8" id="KW-0676">Redox-active center</keyword>
<keyword evidence="4" id="KW-0575">Peroxidase</keyword>
<dbReference type="EMBL" id="CP024847">
    <property type="protein sequence ID" value="AUR51833.1"/>
    <property type="molecule type" value="Genomic_DNA"/>
</dbReference>
<evidence type="ECO:0000313" key="15">
    <source>
        <dbReference type="EMBL" id="AUR51833.1"/>
    </source>
</evidence>
<dbReference type="GO" id="GO:0005737">
    <property type="term" value="C:cytoplasm"/>
    <property type="evidence" value="ECO:0007669"/>
    <property type="project" value="TreeGrafter"/>
</dbReference>
<feature type="domain" description="Thioredoxin" evidence="14">
    <location>
        <begin position="1"/>
        <end position="145"/>
    </location>
</feature>
<dbReference type="GO" id="GO:0034599">
    <property type="term" value="P:cellular response to oxidative stress"/>
    <property type="evidence" value="ECO:0007669"/>
    <property type="project" value="TreeGrafter"/>
</dbReference>
<keyword evidence="5" id="KW-0049">Antioxidant</keyword>
<organism evidence="15 16">
    <name type="scientific">Aquella oligotrophica</name>
    <dbReference type="NCBI Taxonomy" id="2067065"/>
    <lineage>
        <taxon>Bacteria</taxon>
        <taxon>Pseudomonadati</taxon>
        <taxon>Pseudomonadota</taxon>
        <taxon>Betaproteobacteria</taxon>
        <taxon>Neisseriales</taxon>
        <taxon>Neisseriaceae</taxon>
        <taxon>Aquella</taxon>
    </lineage>
</organism>
<dbReference type="EC" id="1.11.1.24" evidence="3"/>
<evidence type="ECO:0000256" key="8">
    <source>
        <dbReference type="ARBA" id="ARBA00023284"/>
    </source>
</evidence>
<dbReference type="InterPro" id="IPR024706">
    <property type="entry name" value="Peroxiredoxin_AhpC-typ"/>
</dbReference>
<dbReference type="GO" id="GO:0045454">
    <property type="term" value="P:cell redox homeostasis"/>
    <property type="evidence" value="ECO:0007669"/>
    <property type="project" value="TreeGrafter"/>
</dbReference>
<dbReference type="SUPFAM" id="SSF52833">
    <property type="entry name" value="Thioredoxin-like"/>
    <property type="match status" value="1"/>
</dbReference>
<evidence type="ECO:0000256" key="6">
    <source>
        <dbReference type="ARBA" id="ARBA00023002"/>
    </source>
</evidence>
<dbReference type="PIRSF" id="PIRSF000239">
    <property type="entry name" value="AHPC"/>
    <property type="match status" value="1"/>
</dbReference>
<dbReference type="FunFam" id="3.40.30.10:FF:000007">
    <property type="entry name" value="Thioredoxin-dependent thiol peroxidase"/>
    <property type="match status" value="1"/>
</dbReference>
<evidence type="ECO:0000313" key="16">
    <source>
        <dbReference type="Proteomes" id="UP000236655"/>
    </source>
</evidence>
<comment type="function">
    <text evidence="1">Thiol-specific peroxidase that catalyzes the reduction of hydrogen peroxide and organic hydroperoxides to water and alcohols, respectively. Plays a role in cell protection against oxidative stress by detoxifying peroxides and as sensor of hydrogen peroxide-mediated signaling events.</text>
</comment>
<dbReference type="CDD" id="cd03017">
    <property type="entry name" value="PRX_BCP"/>
    <property type="match status" value="1"/>
</dbReference>
<comment type="catalytic activity">
    <reaction evidence="12">
        <text>a hydroperoxide + [thioredoxin]-dithiol = an alcohol + [thioredoxin]-disulfide + H2O</text>
        <dbReference type="Rhea" id="RHEA:62620"/>
        <dbReference type="Rhea" id="RHEA-COMP:10698"/>
        <dbReference type="Rhea" id="RHEA-COMP:10700"/>
        <dbReference type="ChEBI" id="CHEBI:15377"/>
        <dbReference type="ChEBI" id="CHEBI:29950"/>
        <dbReference type="ChEBI" id="CHEBI:30879"/>
        <dbReference type="ChEBI" id="CHEBI:35924"/>
        <dbReference type="ChEBI" id="CHEBI:50058"/>
        <dbReference type="EC" id="1.11.1.24"/>
    </reaction>
</comment>
<evidence type="ECO:0000256" key="1">
    <source>
        <dbReference type="ARBA" id="ARBA00003330"/>
    </source>
</evidence>